<dbReference type="AlphaFoldDB" id="A0AAP0KB25"/>
<dbReference type="EMBL" id="JBBNAG010000003">
    <property type="protein sequence ID" value="KAK9149187.1"/>
    <property type="molecule type" value="Genomic_DNA"/>
</dbReference>
<sequence length="63" mass="7850">MRTAQIFRKTLNKYVFDVPRVSLRTNLEDTFDLKNKKIEIWIRERGEEREKRKGKREKRDLNR</sequence>
<proteinExistence type="predicted"/>
<reference evidence="1 2" key="1">
    <citation type="submission" date="2024-01" db="EMBL/GenBank/DDBJ databases">
        <title>Genome assemblies of Stephania.</title>
        <authorList>
            <person name="Yang L."/>
        </authorList>
    </citation>
    <scope>NUCLEOTIDE SEQUENCE [LARGE SCALE GENOMIC DNA]</scope>
    <source>
        <strain evidence="1">JXDWG</strain>
        <tissue evidence="1">Leaf</tissue>
    </source>
</reference>
<accession>A0AAP0KB25</accession>
<evidence type="ECO:0000313" key="2">
    <source>
        <dbReference type="Proteomes" id="UP001419268"/>
    </source>
</evidence>
<organism evidence="1 2">
    <name type="scientific">Stephania cephalantha</name>
    <dbReference type="NCBI Taxonomy" id="152367"/>
    <lineage>
        <taxon>Eukaryota</taxon>
        <taxon>Viridiplantae</taxon>
        <taxon>Streptophyta</taxon>
        <taxon>Embryophyta</taxon>
        <taxon>Tracheophyta</taxon>
        <taxon>Spermatophyta</taxon>
        <taxon>Magnoliopsida</taxon>
        <taxon>Ranunculales</taxon>
        <taxon>Menispermaceae</taxon>
        <taxon>Menispermoideae</taxon>
        <taxon>Cissampelideae</taxon>
        <taxon>Stephania</taxon>
    </lineage>
</organism>
<evidence type="ECO:0000313" key="1">
    <source>
        <dbReference type="EMBL" id="KAK9149187.1"/>
    </source>
</evidence>
<comment type="caution">
    <text evidence="1">The sequence shown here is derived from an EMBL/GenBank/DDBJ whole genome shotgun (WGS) entry which is preliminary data.</text>
</comment>
<dbReference type="Proteomes" id="UP001419268">
    <property type="component" value="Unassembled WGS sequence"/>
</dbReference>
<name>A0AAP0KB25_9MAGN</name>
<protein>
    <submittedName>
        <fullName evidence="1">Uncharacterized protein</fullName>
    </submittedName>
</protein>
<gene>
    <name evidence="1" type="ORF">Scep_007944</name>
</gene>
<keyword evidence="2" id="KW-1185">Reference proteome</keyword>